<organism evidence="17 18">
    <name type="scientific">Fulvivirga imtechensis AK7</name>
    <dbReference type="NCBI Taxonomy" id="1237149"/>
    <lineage>
        <taxon>Bacteria</taxon>
        <taxon>Pseudomonadati</taxon>
        <taxon>Bacteroidota</taxon>
        <taxon>Cytophagia</taxon>
        <taxon>Cytophagales</taxon>
        <taxon>Fulvivirgaceae</taxon>
        <taxon>Fulvivirga</taxon>
    </lineage>
</organism>
<keyword evidence="11" id="KW-0511">Multifunctional enzyme</keyword>
<dbReference type="Gene3D" id="3.40.430.10">
    <property type="entry name" value="Dihydrofolate Reductase, subunit A"/>
    <property type="match status" value="1"/>
</dbReference>
<dbReference type="InterPro" id="IPR016193">
    <property type="entry name" value="Cytidine_deaminase-like"/>
</dbReference>
<feature type="binding site" evidence="14">
    <location>
        <position position="222"/>
    </location>
    <ligand>
        <name>substrate</name>
    </ligand>
</feature>
<evidence type="ECO:0000313" key="18">
    <source>
        <dbReference type="Proteomes" id="UP000011135"/>
    </source>
</evidence>
<keyword evidence="18" id="KW-1185">Reference proteome</keyword>
<comment type="similarity">
    <text evidence="5 12">In the C-terminal section; belongs to the HTP reductase family.</text>
</comment>
<comment type="function">
    <text evidence="1 12">Converts 2,5-diamino-6-(ribosylamino)-4(3h)-pyrimidinone 5'-phosphate into 5-amino-6-(ribosylamino)-2,4(1h,3h)-pyrimidinedione 5'-phosphate.</text>
</comment>
<feature type="binding site" evidence="15">
    <location>
        <position position="93"/>
    </location>
    <ligand>
        <name>Zn(2+)</name>
        <dbReference type="ChEBI" id="CHEBI:29105"/>
        <note>catalytic</note>
    </ligand>
</feature>
<feature type="binding site" evidence="15">
    <location>
        <position position="66"/>
    </location>
    <ligand>
        <name>Zn(2+)</name>
        <dbReference type="ChEBI" id="CHEBI:29105"/>
        <note>catalytic</note>
    </ligand>
</feature>
<dbReference type="EMBL" id="AMZN01000040">
    <property type="protein sequence ID" value="ELR71444.1"/>
    <property type="molecule type" value="Genomic_DNA"/>
</dbReference>
<dbReference type="InterPro" id="IPR002125">
    <property type="entry name" value="CMP_dCMP_dom"/>
</dbReference>
<evidence type="ECO:0000256" key="15">
    <source>
        <dbReference type="PIRSR" id="PIRSR006769-3"/>
    </source>
</evidence>
<dbReference type="InterPro" id="IPR050765">
    <property type="entry name" value="Riboflavin_Biosynth_HTPR"/>
</dbReference>
<evidence type="ECO:0000256" key="8">
    <source>
        <dbReference type="ARBA" id="ARBA00022833"/>
    </source>
</evidence>
<dbReference type="NCBIfam" id="TIGR00326">
    <property type="entry name" value="eubact_ribD"/>
    <property type="match status" value="1"/>
</dbReference>
<comment type="similarity">
    <text evidence="4 12">In the N-terminal section; belongs to the cytidine and deoxycytidylate deaminase family.</text>
</comment>
<dbReference type="Proteomes" id="UP000011135">
    <property type="component" value="Unassembled WGS sequence"/>
</dbReference>
<evidence type="ECO:0000256" key="2">
    <source>
        <dbReference type="ARBA" id="ARBA00004882"/>
    </source>
</evidence>
<sequence>MNEAGISGAFIKGVPMSTDERFIQRTFDLALLGLGAVSPNPLVGCVIVHEGKVIGEGWHRRYGEAHAEVNAINNIVDKTLLPESTVYVNLEPCAHFGKTPPCADLLVRSRVKRVVIANVDPNPLVGGKGIQKLEEAGIEVTAGVLEKEGWELNKRFFTALHEKRPYVILKWAQTSDGFMARINYDSKWISNAMSRSIVHKWRAEEDAIMVGTKTASHDNPKLNVRDWSGRNPVRVVVDKNLNLKKDLYLFDRSQLTLCYNFKVDEAEENLSYVKLDENNFLEALLQDLYQRDLHSVIIEGGAMLLHSIIETGFWDEARVFVSLQEFEDGIDAPKLSGLVAEEAVDTDKLLIYKNKKWLKN</sequence>
<dbReference type="PROSITE" id="PS00903">
    <property type="entry name" value="CYT_DCMP_DEAMINASES_1"/>
    <property type="match status" value="1"/>
</dbReference>
<keyword evidence="8 12" id="KW-0862">Zinc</keyword>
<feature type="binding site" evidence="14">
    <location>
        <begin position="301"/>
        <end position="307"/>
    </location>
    <ligand>
        <name>NADP(+)</name>
        <dbReference type="ChEBI" id="CHEBI:58349"/>
    </ligand>
</feature>
<feature type="binding site" evidence="14">
    <location>
        <position position="172"/>
    </location>
    <ligand>
        <name>NADP(+)</name>
        <dbReference type="ChEBI" id="CHEBI:58349"/>
    </ligand>
</feature>
<accession>L8JV33</accession>
<evidence type="ECO:0000259" key="16">
    <source>
        <dbReference type="PROSITE" id="PS51747"/>
    </source>
</evidence>
<evidence type="ECO:0000256" key="9">
    <source>
        <dbReference type="ARBA" id="ARBA00022857"/>
    </source>
</evidence>
<dbReference type="STRING" id="1237149.C900_02785"/>
<protein>
    <recommendedName>
        <fullName evidence="12">Riboflavin biosynthesis protein RibD</fullName>
    </recommendedName>
    <domain>
        <recommendedName>
            <fullName evidence="12">Diaminohydroxyphosphoribosylaminopyrimidine deaminase</fullName>
            <shortName evidence="12">DRAP deaminase</shortName>
            <ecNumber evidence="12">3.5.4.26</ecNumber>
        </recommendedName>
        <alternativeName>
            <fullName evidence="12">Riboflavin-specific deaminase</fullName>
        </alternativeName>
    </domain>
    <domain>
        <recommendedName>
            <fullName evidence="12">5-amino-6-(5-phosphoribosylamino)uracil reductase</fullName>
            <ecNumber evidence="12">1.1.1.193</ecNumber>
        </recommendedName>
        <alternativeName>
            <fullName evidence="12">HTP reductase</fullName>
        </alternativeName>
    </domain>
</protein>
<feature type="binding site" evidence="14">
    <location>
        <position position="299"/>
    </location>
    <ligand>
        <name>substrate</name>
    </ligand>
</feature>
<evidence type="ECO:0000256" key="10">
    <source>
        <dbReference type="ARBA" id="ARBA00023002"/>
    </source>
</evidence>
<feature type="binding site" evidence="14">
    <location>
        <position position="218"/>
    </location>
    <ligand>
        <name>NADP(+)</name>
        <dbReference type="ChEBI" id="CHEBI:58349"/>
    </ligand>
</feature>
<dbReference type="PANTHER" id="PTHR38011">
    <property type="entry name" value="DIHYDROFOLATE REDUCTASE FAMILY PROTEIN (AFU_ORTHOLOGUE AFUA_8G06820)"/>
    <property type="match status" value="1"/>
</dbReference>
<evidence type="ECO:0000256" key="14">
    <source>
        <dbReference type="PIRSR" id="PIRSR006769-2"/>
    </source>
</evidence>
<name>L8JV33_9BACT</name>
<feature type="domain" description="CMP/dCMP-type deaminase" evidence="16">
    <location>
        <begin position="17"/>
        <end position="141"/>
    </location>
</feature>
<evidence type="ECO:0000256" key="4">
    <source>
        <dbReference type="ARBA" id="ARBA00005259"/>
    </source>
</evidence>
<dbReference type="GO" id="GO:0009231">
    <property type="term" value="P:riboflavin biosynthetic process"/>
    <property type="evidence" value="ECO:0007669"/>
    <property type="project" value="UniProtKB-UniPathway"/>
</dbReference>
<evidence type="ECO:0000256" key="5">
    <source>
        <dbReference type="ARBA" id="ARBA00007417"/>
    </source>
</evidence>
<dbReference type="RefSeq" id="WP_009580088.1">
    <property type="nucleotide sequence ID" value="NZ_AMZN01000040.1"/>
</dbReference>
<dbReference type="InterPro" id="IPR016192">
    <property type="entry name" value="APOBEC/CMP_deaminase_Zn-bd"/>
</dbReference>
<dbReference type="UniPathway" id="UPA00275">
    <property type="reaction ID" value="UER00401"/>
</dbReference>
<dbReference type="Pfam" id="PF00383">
    <property type="entry name" value="dCMP_cyt_deam_1"/>
    <property type="match status" value="1"/>
</dbReference>
<dbReference type="SUPFAM" id="SSF53927">
    <property type="entry name" value="Cytidine deaminase-like"/>
    <property type="match status" value="1"/>
</dbReference>
<dbReference type="InterPro" id="IPR002734">
    <property type="entry name" value="RibDG_C"/>
</dbReference>
<dbReference type="EC" id="1.1.1.193" evidence="12"/>
<dbReference type="GO" id="GO:0008270">
    <property type="term" value="F:zinc ion binding"/>
    <property type="evidence" value="ECO:0007669"/>
    <property type="project" value="InterPro"/>
</dbReference>
<evidence type="ECO:0000256" key="13">
    <source>
        <dbReference type="PIRSR" id="PIRSR006769-1"/>
    </source>
</evidence>
<feature type="binding site" evidence="14">
    <location>
        <position position="225"/>
    </location>
    <ligand>
        <name>substrate</name>
    </ligand>
</feature>
<dbReference type="AlphaFoldDB" id="L8JV33"/>
<dbReference type="PANTHER" id="PTHR38011:SF7">
    <property type="entry name" value="2,5-DIAMINO-6-RIBOSYLAMINO-4(3H)-PYRIMIDINONE 5'-PHOSPHATE REDUCTASE"/>
    <property type="match status" value="1"/>
</dbReference>
<keyword evidence="9 12" id="KW-0521">NADP</keyword>
<keyword evidence="7 12" id="KW-0479">Metal-binding</keyword>
<gene>
    <name evidence="17" type="ORF">C900_02785</name>
</gene>
<dbReference type="PROSITE" id="PS51747">
    <property type="entry name" value="CYT_DCMP_DEAMINASES_2"/>
    <property type="match status" value="1"/>
</dbReference>
<dbReference type="eggNOG" id="COG0117">
    <property type="taxonomic scope" value="Bacteria"/>
</dbReference>
<evidence type="ECO:0000313" key="17">
    <source>
        <dbReference type="EMBL" id="ELR71444.1"/>
    </source>
</evidence>
<feature type="binding site" evidence="14">
    <location>
        <position position="186"/>
    </location>
    <ligand>
        <name>substrate</name>
    </ligand>
</feature>
<evidence type="ECO:0000256" key="6">
    <source>
        <dbReference type="ARBA" id="ARBA00022619"/>
    </source>
</evidence>
<feature type="binding site" evidence="14">
    <location>
        <position position="188"/>
    </location>
    <ligand>
        <name>NADP(+)</name>
        <dbReference type="ChEBI" id="CHEBI:58349"/>
    </ligand>
</feature>
<dbReference type="PIRSF" id="PIRSF006769">
    <property type="entry name" value="RibD"/>
    <property type="match status" value="1"/>
</dbReference>
<feature type="binding site" evidence="15">
    <location>
        <position position="102"/>
    </location>
    <ligand>
        <name>Zn(2+)</name>
        <dbReference type="ChEBI" id="CHEBI:29105"/>
        <note>catalytic</note>
    </ligand>
</feature>
<dbReference type="InterPro" id="IPR004794">
    <property type="entry name" value="Eubact_RibD"/>
</dbReference>
<keyword evidence="10 12" id="KW-0560">Oxidoreductase</keyword>
<comment type="caution">
    <text evidence="17">The sequence shown here is derived from an EMBL/GenBank/DDBJ whole genome shotgun (WGS) entry which is preliminary data.</text>
</comment>
<comment type="catalytic activity">
    <reaction evidence="12">
        <text>2,5-diamino-6-hydroxy-4-(5-phosphoribosylamino)-pyrimidine + H2O + H(+) = 5-amino-6-(5-phospho-D-ribosylamino)uracil + NH4(+)</text>
        <dbReference type="Rhea" id="RHEA:21868"/>
        <dbReference type="ChEBI" id="CHEBI:15377"/>
        <dbReference type="ChEBI" id="CHEBI:15378"/>
        <dbReference type="ChEBI" id="CHEBI:28938"/>
        <dbReference type="ChEBI" id="CHEBI:58453"/>
        <dbReference type="ChEBI" id="CHEBI:58614"/>
        <dbReference type="EC" id="3.5.4.26"/>
    </reaction>
</comment>
<keyword evidence="6 12" id="KW-0686">Riboflavin biosynthesis</keyword>
<evidence type="ECO:0000256" key="11">
    <source>
        <dbReference type="ARBA" id="ARBA00023268"/>
    </source>
</evidence>
<evidence type="ECO:0000256" key="12">
    <source>
        <dbReference type="PIRNR" id="PIRNR006769"/>
    </source>
</evidence>
<dbReference type="eggNOG" id="COG1985">
    <property type="taxonomic scope" value="Bacteria"/>
</dbReference>
<dbReference type="Gene3D" id="3.40.140.10">
    <property type="entry name" value="Cytidine Deaminase, domain 2"/>
    <property type="match status" value="1"/>
</dbReference>
<feature type="binding site" evidence="14">
    <location>
        <position position="214"/>
    </location>
    <ligand>
        <name>NADP(+)</name>
        <dbReference type="ChEBI" id="CHEBI:58349"/>
    </ligand>
</feature>
<dbReference type="GO" id="GO:0008703">
    <property type="term" value="F:5-amino-6-(5-phosphoribosylamino)uracil reductase activity"/>
    <property type="evidence" value="ECO:0007669"/>
    <property type="project" value="UniProtKB-EC"/>
</dbReference>
<keyword evidence="12" id="KW-0378">Hydrolase</keyword>
<dbReference type="InterPro" id="IPR024072">
    <property type="entry name" value="DHFR-like_dom_sf"/>
</dbReference>
<proteinExistence type="inferred from homology"/>
<dbReference type="GO" id="GO:0008835">
    <property type="term" value="F:diaminohydroxyphosphoribosylaminopyrimidine deaminase activity"/>
    <property type="evidence" value="ECO:0007669"/>
    <property type="project" value="UniProtKB-EC"/>
</dbReference>
<evidence type="ECO:0000256" key="3">
    <source>
        <dbReference type="ARBA" id="ARBA00004910"/>
    </source>
</evidence>
<dbReference type="CDD" id="cd01284">
    <property type="entry name" value="Riboflavin_deaminase-reductase"/>
    <property type="match status" value="1"/>
</dbReference>
<dbReference type="PATRIC" id="fig|1237149.3.peg.2540"/>
<feature type="active site" description="Proton donor" evidence="13">
    <location>
        <position position="68"/>
    </location>
</feature>
<comment type="pathway">
    <text evidence="3 12">Cofactor biosynthesis; riboflavin biosynthesis; 5-amino-6-(D-ribitylamino)uracil from GTP: step 3/4.</text>
</comment>
<reference evidence="17 18" key="1">
    <citation type="submission" date="2012-12" db="EMBL/GenBank/DDBJ databases">
        <title>Genome assembly of Fulvivirga imtechensis AK7.</title>
        <authorList>
            <person name="Nupur N."/>
            <person name="Khatri I."/>
            <person name="Kumar R."/>
            <person name="Subramanian S."/>
            <person name="Pinnaka A."/>
        </authorList>
    </citation>
    <scope>NUCLEOTIDE SEQUENCE [LARGE SCALE GENOMIC DNA]</scope>
    <source>
        <strain evidence="17 18">AK7</strain>
    </source>
</reference>
<dbReference type="SUPFAM" id="SSF53597">
    <property type="entry name" value="Dihydrofolate reductase-like"/>
    <property type="match status" value="1"/>
</dbReference>
<comment type="pathway">
    <text evidence="2 12">Cofactor biosynthesis; riboflavin biosynthesis; 5-amino-6-(D-ribitylamino)uracil from GTP: step 2/4.</text>
</comment>
<evidence type="ECO:0000256" key="7">
    <source>
        <dbReference type="ARBA" id="ARBA00022723"/>
    </source>
</evidence>
<comment type="cofactor">
    <cofactor evidence="12 15">
        <name>Zn(2+)</name>
        <dbReference type="ChEBI" id="CHEBI:29105"/>
    </cofactor>
    <text evidence="12 15">Binds 1 zinc ion.</text>
</comment>
<comment type="catalytic activity">
    <reaction evidence="12">
        <text>5-amino-6-(5-phospho-D-ribitylamino)uracil + NADP(+) = 5-amino-6-(5-phospho-D-ribosylamino)uracil + NADPH + H(+)</text>
        <dbReference type="Rhea" id="RHEA:17845"/>
        <dbReference type="ChEBI" id="CHEBI:15378"/>
        <dbReference type="ChEBI" id="CHEBI:57783"/>
        <dbReference type="ChEBI" id="CHEBI:58349"/>
        <dbReference type="ChEBI" id="CHEBI:58421"/>
        <dbReference type="ChEBI" id="CHEBI:58453"/>
        <dbReference type="EC" id="1.1.1.193"/>
    </reaction>
</comment>
<dbReference type="Pfam" id="PF01872">
    <property type="entry name" value="RibD_C"/>
    <property type="match status" value="1"/>
</dbReference>
<feature type="binding site" evidence="14">
    <location>
        <position position="202"/>
    </location>
    <ligand>
        <name>substrate</name>
    </ligand>
</feature>
<evidence type="ECO:0000256" key="1">
    <source>
        <dbReference type="ARBA" id="ARBA00002151"/>
    </source>
</evidence>
<dbReference type="EC" id="3.5.4.26" evidence="12"/>